<keyword evidence="2" id="KW-1185">Reference proteome</keyword>
<evidence type="ECO:0000313" key="1">
    <source>
        <dbReference type="EMBL" id="MFC4655553.1"/>
    </source>
</evidence>
<sequence length="310" mass="34143">MNRSSAGYSLIELCISMGLALVLLSFLIGAVVTGCKSALQTEQLVQLQHQAQLAHRLLQNELQNLWFVAGKSWAELQEAQVPAEAPAADCALADQAGSFPQPDKRFSPLYSAMVGLTPPDCLPGASPGSELVQIRRLLGSPEPSAQLLANKVYFDPAGRGRFVPSREAGAALLLWPYHHVVYYIQQQSWNGSKLPVLMRKRLLRSSSGQLVMAAESVLDGVERLHLELGLDLNADGQTDQWLSSSQMTPELWQQPVISVRYYLLLRSLQPDPGYRNTVSYQLGAVRFQAPGDPYRRLQLSSAVLVHNSRL</sequence>
<dbReference type="InterPro" id="IPR032092">
    <property type="entry name" value="PilW"/>
</dbReference>
<dbReference type="Proteomes" id="UP001595962">
    <property type="component" value="Unassembled WGS sequence"/>
</dbReference>
<dbReference type="PROSITE" id="PS51257">
    <property type="entry name" value="PROKAR_LIPOPROTEIN"/>
    <property type="match status" value="1"/>
</dbReference>
<dbReference type="EMBL" id="JBHSGB010000010">
    <property type="protein sequence ID" value="MFC4655553.1"/>
    <property type="molecule type" value="Genomic_DNA"/>
</dbReference>
<name>A0ABV9JMT0_9GAMM</name>
<evidence type="ECO:0000313" key="2">
    <source>
        <dbReference type="Proteomes" id="UP001595962"/>
    </source>
</evidence>
<protein>
    <submittedName>
        <fullName evidence="1">PilW family protein</fullName>
    </submittedName>
</protein>
<proteinExistence type="predicted"/>
<reference evidence="2" key="1">
    <citation type="journal article" date="2019" name="Int. J. Syst. Evol. Microbiol.">
        <title>The Global Catalogue of Microorganisms (GCM) 10K type strain sequencing project: providing services to taxonomists for standard genome sequencing and annotation.</title>
        <authorList>
            <consortium name="The Broad Institute Genomics Platform"/>
            <consortium name="The Broad Institute Genome Sequencing Center for Infectious Disease"/>
            <person name="Wu L."/>
            <person name="Ma J."/>
        </authorList>
    </citation>
    <scope>NUCLEOTIDE SEQUENCE [LARGE SCALE GENOMIC DNA]</scope>
    <source>
        <strain evidence="2">DT28</strain>
    </source>
</reference>
<dbReference type="Pfam" id="PF16074">
    <property type="entry name" value="PilW"/>
    <property type="match status" value="1"/>
</dbReference>
<comment type="caution">
    <text evidence="1">The sequence shown here is derived from an EMBL/GenBank/DDBJ whole genome shotgun (WGS) entry which is preliminary data.</text>
</comment>
<accession>A0ABV9JMT0</accession>
<gene>
    <name evidence="1" type="ORF">ACFO3I_11065</name>
</gene>
<dbReference type="RefSeq" id="WP_377334047.1">
    <property type="nucleotide sequence ID" value="NZ_JBHSGB010000010.1"/>
</dbReference>
<organism evidence="1 2">
    <name type="scientific">Rheinheimera marina</name>
    <dbReference type="NCBI Taxonomy" id="1774958"/>
    <lineage>
        <taxon>Bacteria</taxon>
        <taxon>Pseudomonadati</taxon>
        <taxon>Pseudomonadota</taxon>
        <taxon>Gammaproteobacteria</taxon>
        <taxon>Chromatiales</taxon>
        <taxon>Chromatiaceae</taxon>
        <taxon>Rheinheimera</taxon>
    </lineage>
</organism>